<dbReference type="AlphaFoldDB" id="A0A0G0M6L2"/>
<proteinExistence type="predicted"/>
<sequence length="55" mass="6355">EDDMLQHYSEMGRASVLGYVIEPDTEDECFVFTSRVPKFHPETGEQLEYCEVPAE</sequence>
<protein>
    <submittedName>
        <fullName evidence="1">Uncharacterized protein</fullName>
    </submittedName>
</protein>
<accession>A0A0G0M6L2</accession>
<name>A0A0G0M6L2_9BACT</name>
<evidence type="ECO:0000313" key="1">
    <source>
        <dbReference type="EMBL" id="KKQ98867.1"/>
    </source>
</evidence>
<feature type="non-terminal residue" evidence="1">
    <location>
        <position position="1"/>
    </location>
</feature>
<dbReference type="Proteomes" id="UP000033881">
    <property type="component" value="Unassembled WGS sequence"/>
</dbReference>
<gene>
    <name evidence="1" type="ORF">UT24_C0033G0022</name>
</gene>
<organism evidence="1 2">
    <name type="scientific">Candidatus Woesebacteria bacterium GW2011_GWB1_39_12</name>
    <dbReference type="NCBI Taxonomy" id="1618574"/>
    <lineage>
        <taxon>Bacteria</taxon>
        <taxon>Candidatus Woeseibacteriota</taxon>
    </lineage>
</organism>
<evidence type="ECO:0000313" key="2">
    <source>
        <dbReference type="Proteomes" id="UP000033881"/>
    </source>
</evidence>
<dbReference type="EMBL" id="LBWB01000033">
    <property type="protein sequence ID" value="KKQ98867.1"/>
    <property type="molecule type" value="Genomic_DNA"/>
</dbReference>
<comment type="caution">
    <text evidence="1">The sequence shown here is derived from an EMBL/GenBank/DDBJ whole genome shotgun (WGS) entry which is preliminary data.</text>
</comment>
<reference evidence="1 2" key="1">
    <citation type="journal article" date="2015" name="Nature">
        <title>rRNA introns, odd ribosomes, and small enigmatic genomes across a large radiation of phyla.</title>
        <authorList>
            <person name="Brown C.T."/>
            <person name="Hug L.A."/>
            <person name="Thomas B.C."/>
            <person name="Sharon I."/>
            <person name="Castelle C.J."/>
            <person name="Singh A."/>
            <person name="Wilkins M.J."/>
            <person name="Williams K.H."/>
            <person name="Banfield J.F."/>
        </authorList>
    </citation>
    <scope>NUCLEOTIDE SEQUENCE [LARGE SCALE GENOMIC DNA]</scope>
</reference>